<sequence length="111" mass="12418">MKQPFIRRGFLRPRIAARTASSKSSLSGNNCDNLSSVSSDSLFSWFHSLCGEQHFNLTAWYSSFSRPSPLKGDPCKAEAAKSMKNQGRHQRAYFVQPDRLLCSSSSQTQDP</sequence>
<feature type="region of interest" description="Disordered" evidence="1">
    <location>
        <begin position="67"/>
        <end position="89"/>
    </location>
</feature>
<evidence type="ECO:0000256" key="1">
    <source>
        <dbReference type="SAM" id="MobiDB-lite"/>
    </source>
</evidence>
<organism evidence="2">
    <name type="scientific">Salix viminalis</name>
    <name type="common">Common osier</name>
    <name type="synonym">Basket willow</name>
    <dbReference type="NCBI Taxonomy" id="40686"/>
    <lineage>
        <taxon>Eukaryota</taxon>
        <taxon>Viridiplantae</taxon>
        <taxon>Streptophyta</taxon>
        <taxon>Embryophyta</taxon>
        <taxon>Tracheophyta</taxon>
        <taxon>Spermatophyta</taxon>
        <taxon>Magnoliopsida</taxon>
        <taxon>eudicotyledons</taxon>
        <taxon>Gunneridae</taxon>
        <taxon>Pentapetalae</taxon>
        <taxon>rosids</taxon>
        <taxon>fabids</taxon>
        <taxon>Malpighiales</taxon>
        <taxon>Salicaceae</taxon>
        <taxon>Saliceae</taxon>
        <taxon>Salix</taxon>
    </lineage>
</organism>
<name>A0A6N2N3T8_SALVM</name>
<reference evidence="2" key="1">
    <citation type="submission" date="2019-03" db="EMBL/GenBank/DDBJ databases">
        <authorList>
            <person name="Mank J."/>
            <person name="Almeida P."/>
        </authorList>
    </citation>
    <scope>NUCLEOTIDE SEQUENCE</scope>
    <source>
        <strain evidence="2">78183</strain>
    </source>
</reference>
<proteinExistence type="predicted"/>
<protein>
    <submittedName>
        <fullName evidence="2">Uncharacterized protein</fullName>
    </submittedName>
</protein>
<dbReference type="AlphaFoldDB" id="A0A6N2N3T8"/>
<gene>
    <name evidence="2" type="ORF">SVIM_LOCUS460765</name>
</gene>
<evidence type="ECO:0000313" key="2">
    <source>
        <dbReference type="EMBL" id="VFU61528.1"/>
    </source>
</evidence>
<dbReference type="EMBL" id="CAADRP010002118">
    <property type="protein sequence ID" value="VFU61528.1"/>
    <property type="molecule type" value="Genomic_DNA"/>
</dbReference>
<accession>A0A6N2N3T8</accession>